<name>A0ABU2XSW1_9ACTN</name>
<accession>A0ABU2XSW1</accession>
<evidence type="ECO:0000259" key="1">
    <source>
        <dbReference type="Pfam" id="PF12680"/>
    </source>
</evidence>
<keyword evidence="3" id="KW-1185">Reference proteome</keyword>
<protein>
    <submittedName>
        <fullName evidence="2">Nuclear transport factor 2 family protein</fullName>
    </submittedName>
</protein>
<dbReference type="EMBL" id="JAVRFD010000027">
    <property type="protein sequence ID" value="MDT0548537.1"/>
    <property type="molecule type" value="Genomic_DNA"/>
</dbReference>
<dbReference type="CDD" id="cd00531">
    <property type="entry name" value="NTF2_like"/>
    <property type="match status" value="1"/>
</dbReference>
<organism evidence="2 3">
    <name type="scientific">Streptomyces lonegramiae</name>
    <dbReference type="NCBI Taxonomy" id="3075524"/>
    <lineage>
        <taxon>Bacteria</taxon>
        <taxon>Bacillati</taxon>
        <taxon>Actinomycetota</taxon>
        <taxon>Actinomycetes</taxon>
        <taxon>Kitasatosporales</taxon>
        <taxon>Streptomycetaceae</taxon>
        <taxon>Streptomyces</taxon>
    </lineage>
</organism>
<dbReference type="InterPro" id="IPR032710">
    <property type="entry name" value="NTF2-like_dom_sf"/>
</dbReference>
<dbReference type="Pfam" id="PF12680">
    <property type="entry name" value="SnoaL_2"/>
    <property type="match status" value="1"/>
</dbReference>
<comment type="caution">
    <text evidence="2">The sequence shown here is derived from an EMBL/GenBank/DDBJ whole genome shotgun (WGS) entry which is preliminary data.</text>
</comment>
<feature type="domain" description="SnoaL-like" evidence="1">
    <location>
        <begin position="10"/>
        <end position="115"/>
    </location>
</feature>
<proteinExistence type="predicted"/>
<reference evidence="2" key="1">
    <citation type="submission" date="2024-05" db="EMBL/GenBank/DDBJ databases">
        <title>30 novel species of actinomycetes from the DSMZ collection.</title>
        <authorList>
            <person name="Nouioui I."/>
        </authorList>
    </citation>
    <scope>NUCLEOTIDE SEQUENCE</scope>
    <source>
        <strain evidence="2">DSM 41529</strain>
    </source>
</reference>
<dbReference type="RefSeq" id="WP_311729109.1">
    <property type="nucleotide sequence ID" value="NZ_JAVRFD010000027.1"/>
</dbReference>
<dbReference type="Gene3D" id="3.10.450.50">
    <property type="match status" value="1"/>
</dbReference>
<sequence>MAEHPDCTLVRRGYEAFTRGDLDALAGLMTTDVTHHVPGESSISGHHKGREACVQLYRRLGELSGGTLRTELETLLADGRGHVISVHRCRAERDDIGIDMKIGMFFTIVGGKISDIDECSEDIDTSNTFWR</sequence>
<evidence type="ECO:0000313" key="3">
    <source>
        <dbReference type="Proteomes" id="UP001180754"/>
    </source>
</evidence>
<dbReference type="Proteomes" id="UP001180754">
    <property type="component" value="Unassembled WGS sequence"/>
</dbReference>
<gene>
    <name evidence="2" type="ORF">RND15_38475</name>
</gene>
<dbReference type="InterPro" id="IPR037401">
    <property type="entry name" value="SnoaL-like"/>
</dbReference>
<evidence type="ECO:0000313" key="2">
    <source>
        <dbReference type="EMBL" id="MDT0548537.1"/>
    </source>
</evidence>
<dbReference type="SUPFAM" id="SSF54427">
    <property type="entry name" value="NTF2-like"/>
    <property type="match status" value="1"/>
</dbReference>